<sequence length="420" mass="45162" precursor="true">MRFLRVWCSCASGVLLLLGLAACLQAAPHQPTGFASVAALGLSGTTGGAGGAVVIAENESQLAGYLAGDTPRVVAVRGSIEISDFGREIPIGSNKTVIGLGDDAEIVYGGFRIISESNVIVRNLTIRDSYVEGDDDGKTQDYDGIQVDNSHHIWIDHVHLTRMGDGLIDLRGAGLDYVTISNSILSEHNKALGVGWTDDTNQKVTIHHTWIHDTHQRNPAFDNVIGHFYNNLLEDISSYGLNPRGSAQVVSENNIFDNVIRGYLVEDNAQFVANGDVLINSGSPLRPRGTPFSPSDYYDYTLDPTDTLREQIMANSGPQTSVGVLPIAGDYNADGSVDAADFTVWRDRLGEPAGALPNDASGQPIGDPQLQVWRDNFGQNQELILASASSAVPEPGALGLVWCGALLSVFRVRRAPRRRE</sequence>
<evidence type="ECO:0000259" key="5">
    <source>
        <dbReference type="SMART" id="SM00656"/>
    </source>
</evidence>
<dbReference type="InterPro" id="IPR018247">
    <property type="entry name" value="EF_Hand_1_Ca_BS"/>
</dbReference>
<dbReference type="SMART" id="SM00656">
    <property type="entry name" value="Amb_all"/>
    <property type="match status" value="1"/>
</dbReference>
<proteinExistence type="inferred from homology"/>
<dbReference type="RefSeq" id="WP_146398125.1">
    <property type="nucleotide sequence ID" value="NZ_SJPQ01000001.1"/>
</dbReference>
<dbReference type="PANTHER" id="PTHR31683:SF18">
    <property type="entry name" value="PECTATE LYASE 21-RELATED"/>
    <property type="match status" value="1"/>
</dbReference>
<feature type="signal peptide" evidence="4">
    <location>
        <begin position="1"/>
        <end position="26"/>
    </location>
</feature>
<keyword evidence="4" id="KW-0732">Signal</keyword>
<comment type="similarity">
    <text evidence="3">Belongs to the polysaccharide lyase 1 family.</text>
</comment>
<dbReference type="PANTHER" id="PTHR31683">
    <property type="entry name" value="PECTATE LYASE 18-RELATED"/>
    <property type="match status" value="1"/>
</dbReference>
<dbReference type="InterPro" id="IPR045032">
    <property type="entry name" value="PEL"/>
</dbReference>
<evidence type="ECO:0000256" key="3">
    <source>
        <dbReference type="RuleBase" id="RU361173"/>
    </source>
</evidence>
<dbReference type="Pfam" id="PF00544">
    <property type="entry name" value="Pectate_lyase_4"/>
    <property type="match status" value="1"/>
</dbReference>
<dbReference type="SUPFAM" id="SSF51126">
    <property type="entry name" value="Pectin lyase-like"/>
    <property type="match status" value="1"/>
</dbReference>
<dbReference type="InterPro" id="IPR002022">
    <property type="entry name" value="Pec_lyase"/>
</dbReference>
<evidence type="ECO:0000256" key="2">
    <source>
        <dbReference type="ARBA" id="ARBA00023239"/>
    </source>
</evidence>
<keyword evidence="7" id="KW-1185">Reference proteome</keyword>
<dbReference type="InterPro" id="IPR012334">
    <property type="entry name" value="Pectin_lyas_fold"/>
</dbReference>
<dbReference type="InterPro" id="IPR011050">
    <property type="entry name" value="Pectin_lyase_fold/virulence"/>
</dbReference>
<dbReference type="GO" id="GO:0030570">
    <property type="term" value="F:pectate lyase activity"/>
    <property type="evidence" value="ECO:0007669"/>
    <property type="project" value="InterPro"/>
</dbReference>
<evidence type="ECO:0000313" key="7">
    <source>
        <dbReference type="Proteomes" id="UP000315440"/>
    </source>
</evidence>
<gene>
    <name evidence="6" type="primary">pelA_1</name>
    <name evidence="6" type="ORF">Mal64_12620</name>
</gene>
<comment type="subcellular location">
    <subcellularLocation>
        <location evidence="3">Secreted</location>
    </subcellularLocation>
</comment>
<dbReference type="EMBL" id="SJPQ01000001">
    <property type="protein sequence ID" value="TWT90864.1"/>
    <property type="molecule type" value="Genomic_DNA"/>
</dbReference>
<comment type="caution">
    <text evidence="6">The sequence shown here is derived from an EMBL/GenBank/DDBJ whole genome shotgun (WGS) entry which is preliminary data.</text>
</comment>
<feature type="domain" description="Pectate lyase" evidence="5">
    <location>
        <begin position="49"/>
        <end position="262"/>
    </location>
</feature>
<reference evidence="6 7" key="1">
    <citation type="submission" date="2019-02" db="EMBL/GenBank/DDBJ databases">
        <title>Deep-cultivation of Planctomycetes and their phenomic and genomic characterization uncovers novel biology.</title>
        <authorList>
            <person name="Wiegand S."/>
            <person name="Jogler M."/>
            <person name="Boedeker C."/>
            <person name="Pinto D."/>
            <person name="Vollmers J."/>
            <person name="Rivas-Marin E."/>
            <person name="Kohn T."/>
            <person name="Peeters S.H."/>
            <person name="Heuer A."/>
            <person name="Rast P."/>
            <person name="Oberbeckmann S."/>
            <person name="Bunk B."/>
            <person name="Jeske O."/>
            <person name="Meyerdierks A."/>
            <person name="Storesund J.E."/>
            <person name="Kallscheuer N."/>
            <person name="Luecker S."/>
            <person name="Lage O.M."/>
            <person name="Pohl T."/>
            <person name="Merkel B.J."/>
            <person name="Hornburger P."/>
            <person name="Mueller R.-W."/>
            <person name="Bruemmer F."/>
            <person name="Labrenz M."/>
            <person name="Spormann A.M."/>
            <person name="Op Den Camp H."/>
            <person name="Overmann J."/>
            <person name="Amann R."/>
            <person name="Jetten M.S.M."/>
            <person name="Mascher T."/>
            <person name="Medema M.H."/>
            <person name="Devos D.P."/>
            <person name="Kaster A.-K."/>
            <person name="Ovreas L."/>
            <person name="Rohde M."/>
            <person name="Galperin M.Y."/>
            <person name="Jogler C."/>
        </authorList>
    </citation>
    <scope>NUCLEOTIDE SEQUENCE [LARGE SCALE GENOMIC DNA]</scope>
    <source>
        <strain evidence="6 7">Mal64</strain>
    </source>
</reference>
<keyword evidence="3" id="KW-0119">Carbohydrate metabolism</keyword>
<dbReference type="Gene3D" id="2.160.20.10">
    <property type="entry name" value="Single-stranded right-handed beta-helix, Pectin lyase-like"/>
    <property type="match status" value="1"/>
</dbReference>
<dbReference type="GO" id="GO:0000272">
    <property type="term" value="P:polysaccharide catabolic process"/>
    <property type="evidence" value="ECO:0007669"/>
    <property type="project" value="UniProtKB-KW"/>
</dbReference>
<evidence type="ECO:0000313" key="6">
    <source>
        <dbReference type="EMBL" id="TWT90864.1"/>
    </source>
</evidence>
<evidence type="ECO:0000256" key="4">
    <source>
        <dbReference type="SAM" id="SignalP"/>
    </source>
</evidence>
<dbReference type="PROSITE" id="PS00018">
    <property type="entry name" value="EF_HAND_1"/>
    <property type="match status" value="1"/>
</dbReference>
<dbReference type="PROSITE" id="PS51257">
    <property type="entry name" value="PROKAR_LIPOPROTEIN"/>
    <property type="match status" value="1"/>
</dbReference>
<keyword evidence="3" id="KW-0964">Secreted</keyword>
<name>A0A5C5ZTJ3_9BACT</name>
<dbReference type="OrthoDB" id="247441at2"/>
<dbReference type="AlphaFoldDB" id="A0A5C5ZTJ3"/>
<accession>A0A5C5ZTJ3</accession>
<keyword evidence="2 3" id="KW-0456">Lyase</keyword>
<feature type="chain" id="PRO_5023123347" description="Probable pectate lyase C" evidence="4">
    <location>
        <begin position="27"/>
        <end position="420"/>
    </location>
</feature>
<dbReference type="Proteomes" id="UP000315440">
    <property type="component" value="Unassembled WGS sequence"/>
</dbReference>
<dbReference type="GO" id="GO:0005576">
    <property type="term" value="C:extracellular region"/>
    <property type="evidence" value="ECO:0007669"/>
    <property type="project" value="UniProtKB-SubCell"/>
</dbReference>
<keyword evidence="3" id="KW-0624">Polysaccharide degradation</keyword>
<organism evidence="6 7">
    <name type="scientific">Pseudobythopirellula maris</name>
    <dbReference type="NCBI Taxonomy" id="2527991"/>
    <lineage>
        <taxon>Bacteria</taxon>
        <taxon>Pseudomonadati</taxon>
        <taxon>Planctomycetota</taxon>
        <taxon>Planctomycetia</taxon>
        <taxon>Pirellulales</taxon>
        <taxon>Lacipirellulaceae</taxon>
        <taxon>Pseudobythopirellula</taxon>
    </lineage>
</organism>
<protein>
    <recommendedName>
        <fullName evidence="1">Probable pectate lyase C</fullName>
    </recommendedName>
</protein>
<evidence type="ECO:0000256" key="1">
    <source>
        <dbReference type="ARBA" id="ARBA00016512"/>
    </source>
</evidence>